<comment type="caution">
    <text evidence="1">The sequence shown here is derived from an EMBL/GenBank/DDBJ whole genome shotgun (WGS) entry which is preliminary data.</text>
</comment>
<gene>
    <name evidence="1" type="ORF">HHK36_012467</name>
</gene>
<dbReference type="Proteomes" id="UP000655225">
    <property type="component" value="Unassembled WGS sequence"/>
</dbReference>
<protein>
    <submittedName>
        <fullName evidence="1">Uncharacterized protein</fullName>
    </submittedName>
</protein>
<accession>A0A834ZFD9</accession>
<proteinExistence type="predicted"/>
<dbReference type="EMBL" id="JABCRI010000008">
    <property type="protein sequence ID" value="KAF8401527.1"/>
    <property type="molecule type" value="Genomic_DNA"/>
</dbReference>
<dbReference type="OrthoDB" id="651163at2759"/>
<reference evidence="1 2" key="1">
    <citation type="submission" date="2020-04" db="EMBL/GenBank/DDBJ databases">
        <title>Plant Genome Project.</title>
        <authorList>
            <person name="Zhang R.-G."/>
        </authorList>
    </citation>
    <scope>NUCLEOTIDE SEQUENCE [LARGE SCALE GENOMIC DNA]</scope>
    <source>
        <strain evidence="1">YNK0</strain>
        <tissue evidence="1">Leaf</tissue>
    </source>
</reference>
<dbReference type="AlphaFoldDB" id="A0A834ZFD9"/>
<evidence type="ECO:0000313" key="1">
    <source>
        <dbReference type="EMBL" id="KAF8401527.1"/>
    </source>
</evidence>
<dbReference type="PANTHER" id="PTHR37235:SF2">
    <property type="entry name" value="OS05G0371500 PROTEIN"/>
    <property type="match status" value="1"/>
</dbReference>
<name>A0A834ZFD9_TETSI</name>
<organism evidence="1 2">
    <name type="scientific">Tetracentron sinense</name>
    <name type="common">Spur-leaf</name>
    <dbReference type="NCBI Taxonomy" id="13715"/>
    <lineage>
        <taxon>Eukaryota</taxon>
        <taxon>Viridiplantae</taxon>
        <taxon>Streptophyta</taxon>
        <taxon>Embryophyta</taxon>
        <taxon>Tracheophyta</taxon>
        <taxon>Spermatophyta</taxon>
        <taxon>Magnoliopsida</taxon>
        <taxon>Trochodendrales</taxon>
        <taxon>Trochodendraceae</taxon>
        <taxon>Tetracentron</taxon>
    </lineage>
</organism>
<sequence length="139" mass="16043">MPISFARLGNSMPFSRLFSFNFKGFPALAEKEPEMFMGTKEISKRTYGVVASAPLTWIRRRMYYKSWGISMKGSLLQLEQEMETVINVLQPGPLGIIEHKFSAEEIHKAKATVDRAVENWRRNANLEKRGQILKDHIRI</sequence>
<evidence type="ECO:0000313" key="2">
    <source>
        <dbReference type="Proteomes" id="UP000655225"/>
    </source>
</evidence>
<keyword evidence="2" id="KW-1185">Reference proteome</keyword>
<dbReference type="PANTHER" id="PTHR37235">
    <property type="entry name" value="ZINC METALLOPROTEINASE AUREOLYSIN"/>
    <property type="match status" value="1"/>
</dbReference>